<dbReference type="InterPro" id="IPR000620">
    <property type="entry name" value="EamA_dom"/>
</dbReference>
<feature type="transmembrane region" description="Helical" evidence="5">
    <location>
        <begin position="17"/>
        <end position="37"/>
    </location>
</feature>
<evidence type="ECO:0000313" key="8">
    <source>
        <dbReference type="Proteomes" id="UP000050836"/>
    </source>
</evidence>
<feature type="transmembrane region" description="Helical" evidence="5">
    <location>
        <begin position="269"/>
        <end position="286"/>
    </location>
</feature>
<feature type="transmembrane region" description="Helical" evidence="5">
    <location>
        <begin position="244"/>
        <end position="263"/>
    </location>
</feature>
<name>A0A0R0ADV4_9GAMM</name>
<evidence type="ECO:0000313" key="7">
    <source>
        <dbReference type="EMBL" id="KRG40298.1"/>
    </source>
</evidence>
<dbReference type="Proteomes" id="UP000050836">
    <property type="component" value="Unassembled WGS sequence"/>
</dbReference>
<dbReference type="EMBL" id="LLXS01000037">
    <property type="protein sequence ID" value="KRG40298.1"/>
    <property type="molecule type" value="Genomic_DNA"/>
</dbReference>
<comment type="caution">
    <text evidence="7">The sequence shown here is derived from an EMBL/GenBank/DDBJ whole genome shotgun (WGS) entry which is preliminary data.</text>
</comment>
<feature type="transmembrane region" description="Helical" evidence="5">
    <location>
        <begin position="215"/>
        <end position="232"/>
    </location>
</feature>
<keyword evidence="4 5" id="KW-0472">Membrane</keyword>
<reference evidence="7 8" key="1">
    <citation type="submission" date="2015-10" db="EMBL/GenBank/DDBJ databases">
        <title>Genome sequencing and analysis of members of genus Stenotrophomonas.</title>
        <authorList>
            <person name="Patil P.P."/>
            <person name="Midha S."/>
            <person name="Patil P.B."/>
        </authorList>
    </citation>
    <scope>NUCLEOTIDE SEQUENCE [LARGE SCALE GENOMIC DNA]</scope>
    <source>
        <strain evidence="7 8">JCM 9942</strain>
    </source>
</reference>
<organism evidence="7 8">
    <name type="scientific">Stenotrophomonas pictorum JCM 9942</name>
    <dbReference type="NCBI Taxonomy" id="1236960"/>
    <lineage>
        <taxon>Bacteria</taxon>
        <taxon>Pseudomonadati</taxon>
        <taxon>Pseudomonadota</taxon>
        <taxon>Gammaproteobacteria</taxon>
        <taxon>Lysobacterales</taxon>
        <taxon>Lysobacteraceae</taxon>
        <taxon>Stenotrophomonas</taxon>
    </lineage>
</organism>
<feature type="transmembrane region" description="Helical" evidence="5">
    <location>
        <begin position="157"/>
        <end position="175"/>
    </location>
</feature>
<dbReference type="AlphaFoldDB" id="A0A0R0ADV4"/>
<dbReference type="SUPFAM" id="SSF103481">
    <property type="entry name" value="Multidrug resistance efflux transporter EmrE"/>
    <property type="match status" value="2"/>
</dbReference>
<feature type="transmembrane region" description="Helical" evidence="5">
    <location>
        <begin position="133"/>
        <end position="151"/>
    </location>
</feature>
<dbReference type="PANTHER" id="PTHR22911:SF6">
    <property type="entry name" value="SOLUTE CARRIER FAMILY 35 MEMBER G1"/>
    <property type="match status" value="1"/>
</dbReference>
<feature type="transmembrane region" description="Helical" evidence="5">
    <location>
        <begin position="187"/>
        <end position="209"/>
    </location>
</feature>
<dbReference type="PANTHER" id="PTHR22911">
    <property type="entry name" value="ACYL-MALONYL CONDENSING ENZYME-RELATED"/>
    <property type="match status" value="1"/>
</dbReference>
<dbReference type="Gene3D" id="1.10.3730.20">
    <property type="match status" value="1"/>
</dbReference>
<dbReference type="GO" id="GO:0016020">
    <property type="term" value="C:membrane"/>
    <property type="evidence" value="ECO:0007669"/>
    <property type="project" value="UniProtKB-SubCell"/>
</dbReference>
<evidence type="ECO:0000256" key="5">
    <source>
        <dbReference type="SAM" id="Phobius"/>
    </source>
</evidence>
<evidence type="ECO:0000259" key="6">
    <source>
        <dbReference type="Pfam" id="PF00892"/>
    </source>
</evidence>
<comment type="subcellular location">
    <subcellularLocation>
        <location evidence="1">Membrane</location>
        <topology evidence="1">Multi-pass membrane protein</topology>
    </subcellularLocation>
</comment>
<evidence type="ECO:0000256" key="2">
    <source>
        <dbReference type="ARBA" id="ARBA00022692"/>
    </source>
</evidence>
<dbReference type="Pfam" id="PF00892">
    <property type="entry name" value="EamA"/>
    <property type="match status" value="2"/>
</dbReference>
<evidence type="ECO:0000256" key="1">
    <source>
        <dbReference type="ARBA" id="ARBA00004141"/>
    </source>
</evidence>
<dbReference type="InterPro" id="IPR037185">
    <property type="entry name" value="EmrE-like"/>
</dbReference>
<feature type="domain" description="EamA" evidence="6">
    <location>
        <begin position="16"/>
        <end position="147"/>
    </location>
</feature>
<keyword evidence="2 5" id="KW-0812">Transmembrane</keyword>
<feature type="transmembrane region" description="Helical" evidence="5">
    <location>
        <begin position="49"/>
        <end position="67"/>
    </location>
</feature>
<keyword evidence="3 5" id="KW-1133">Transmembrane helix</keyword>
<feature type="transmembrane region" description="Helical" evidence="5">
    <location>
        <begin position="79"/>
        <end position="98"/>
    </location>
</feature>
<accession>A0A0R0ADV4</accession>
<evidence type="ECO:0000256" key="4">
    <source>
        <dbReference type="ARBA" id="ARBA00023136"/>
    </source>
</evidence>
<feature type="transmembrane region" description="Helical" evidence="5">
    <location>
        <begin position="104"/>
        <end position="124"/>
    </location>
</feature>
<keyword evidence="8" id="KW-1185">Reference proteome</keyword>
<evidence type="ECO:0000256" key="3">
    <source>
        <dbReference type="ARBA" id="ARBA00022989"/>
    </source>
</evidence>
<feature type="domain" description="EamA" evidence="6">
    <location>
        <begin position="157"/>
        <end position="281"/>
    </location>
</feature>
<gene>
    <name evidence="7" type="ORF">ARC78_12940</name>
</gene>
<proteinExistence type="predicted"/>
<sequence>MVSITAANRATPAPLRAALLMFASAMAFGLMAIAIRYATGHVPTQEVAFFRNGFGLLALLPVLLRPGHGSLRTQQLPRYFLRSAIGLASMLCGFWAIGHLPLSQAISLSYSTPLFVTIAAVLWLGEKVRVRRWAAVIAGFIGVLVIVRPGVSGFQAGSLIAVAAAMLSALVAIQIKQLTRVDGPDTVVFYTYVFWVPLSLVPALFVWVWPSLTGWLWLVATGVLGTVGQLFWTRALKLGEVSALTPISFTQLPLVVTLGWLLFGEVLDGWTVAGALIILGSNAYIAHREAVLARRAAPHAACTSGKLDG</sequence>
<protein>
    <recommendedName>
        <fullName evidence="6">EamA domain-containing protein</fullName>
    </recommendedName>
</protein>